<gene>
    <name evidence="2" type="ORF">IAA60_00185</name>
</gene>
<sequence length="245" mass="26213">MMKKCGKSIAAAAAAAVLALNAPAYAQMCYNEDRDAVYAGETPLSGYQCVLIKKDADTGQALLNALDETPESGADIGEEAEPPAYEWVDVGIKPSAANDVVYVDQNTDGFGAAVAFMLKESAAGSYTVYLGGKDKIVETESFTISEGQTDGKRGMKALEAEPEQQFDGRVGFTIKSVYLPAYKSINVSYTDEESQTVTLSYPLEKIIDTANIDLDVSFGLQINNVPEEAKDSINVSLSKEAQTNE</sequence>
<evidence type="ECO:0000313" key="2">
    <source>
        <dbReference type="EMBL" id="HIT84303.1"/>
    </source>
</evidence>
<evidence type="ECO:0000256" key="1">
    <source>
        <dbReference type="SAM" id="SignalP"/>
    </source>
</evidence>
<dbReference type="AlphaFoldDB" id="A0A9D1KN95"/>
<dbReference type="Proteomes" id="UP000824165">
    <property type="component" value="Unassembled WGS sequence"/>
</dbReference>
<accession>A0A9D1KN95</accession>
<evidence type="ECO:0000313" key="3">
    <source>
        <dbReference type="Proteomes" id="UP000824165"/>
    </source>
</evidence>
<dbReference type="EMBL" id="DVLU01000001">
    <property type="protein sequence ID" value="HIT84303.1"/>
    <property type="molecule type" value="Genomic_DNA"/>
</dbReference>
<comment type="caution">
    <text evidence="2">The sequence shown here is derived from an EMBL/GenBank/DDBJ whole genome shotgun (WGS) entry which is preliminary data.</text>
</comment>
<proteinExistence type="predicted"/>
<organism evidence="2 3">
    <name type="scientific">Candidatus Ornithomonoglobus intestinigallinarum</name>
    <dbReference type="NCBI Taxonomy" id="2840894"/>
    <lineage>
        <taxon>Bacteria</taxon>
        <taxon>Bacillati</taxon>
        <taxon>Bacillota</taxon>
        <taxon>Clostridia</taxon>
        <taxon>Candidatus Ornithomonoglobus</taxon>
    </lineage>
</organism>
<feature type="signal peptide" evidence="1">
    <location>
        <begin position="1"/>
        <end position="26"/>
    </location>
</feature>
<protein>
    <submittedName>
        <fullName evidence="2">Uncharacterized protein</fullName>
    </submittedName>
</protein>
<name>A0A9D1KN95_9FIRM</name>
<reference evidence="2" key="1">
    <citation type="submission" date="2020-10" db="EMBL/GenBank/DDBJ databases">
        <authorList>
            <person name="Gilroy R."/>
        </authorList>
    </citation>
    <scope>NUCLEOTIDE SEQUENCE</scope>
    <source>
        <strain evidence="2">CHK181-108</strain>
    </source>
</reference>
<reference evidence="2" key="2">
    <citation type="journal article" date="2021" name="PeerJ">
        <title>Extensive microbial diversity within the chicken gut microbiome revealed by metagenomics and culture.</title>
        <authorList>
            <person name="Gilroy R."/>
            <person name="Ravi A."/>
            <person name="Getino M."/>
            <person name="Pursley I."/>
            <person name="Horton D.L."/>
            <person name="Alikhan N.F."/>
            <person name="Baker D."/>
            <person name="Gharbi K."/>
            <person name="Hall N."/>
            <person name="Watson M."/>
            <person name="Adriaenssens E.M."/>
            <person name="Foster-Nyarko E."/>
            <person name="Jarju S."/>
            <person name="Secka A."/>
            <person name="Antonio M."/>
            <person name="Oren A."/>
            <person name="Chaudhuri R.R."/>
            <person name="La Ragione R."/>
            <person name="Hildebrand F."/>
            <person name="Pallen M.J."/>
        </authorList>
    </citation>
    <scope>NUCLEOTIDE SEQUENCE</scope>
    <source>
        <strain evidence="2">CHK181-108</strain>
    </source>
</reference>
<keyword evidence="1" id="KW-0732">Signal</keyword>
<feature type="chain" id="PRO_5039315344" evidence="1">
    <location>
        <begin position="27"/>
        <end position="245"/>
    </location>
</feature>